<dbReference type="eggNOG" id="COG4626">
    <property type="taxonomic scope" value="Bacteria"/>
</dbReference>
<dbReference type="InterPro" id="IPR005021">
    <property type="entry name" value="Terminase_largesu-like"/>
</dbReference>
<evidence type="ECO:0000313" key="3">
    <source>
        <dbReference type="EMBL" id="EDP24152.1"/>
    </source>
</evidence>
<organism evidence="3 4">
    <name type="scientific">Parvimonas micra ATCC 33270</name>
    <dbReference type="NCBI Taxonomy" id="411465"/>
    <lineage>
        <taxon>Bacteria</taxon>
        <taxon>Bacillati</taxon>
        <taxon>Bacillota</taxon>
        <taxon>Tissierellia</taxon>
        <taxon>Tissierellales</taxon>
        <taxon>Peptoniphilaceae</taxon>
        <taxon>Parvimonas</taxon>
    </lineage>
</organism>
<gene>
    <name evidence="3" type="ORF">PEPMIC_00732</name>
</gene>
<dbReference type="HOGENOM" id="CLU_026632_6_1_9"/>
<dbReference type="Pfam" id="PF03354">
    <property type="entry name" value="TerL_ATPase"/>
    <property type="match status" value="1"/>
</dbReference>
<evidence type="ECO:0000313" key="4">
    <source>
        <dbReference type="Proteomes" id="UP000003162"/>
    </source>
</evidence>
<name>A8SKN5_9FIRM</name>
<feature type="domain" description="Terminase large subunit-like endonuclease" evidence="2">
    <location>
        <begin position="270"/>
        <end position="545"/>
    </location>
</feature>
<dbReference type="RefSeq" id="WP_004832617.1">
    <property type="nucleotide sequence ID" value="NZ_DS483517.1"/>
</dbReference>
<dbReference type="Proteomes" id="UP000003162">
    <property type="component" value="Unassembled WGS sequence"/>
</dbReference>
<dbReference type="EMBL" id="ABEE02000016">
    <property type="protein sequence ID" value="EDP24152.1"/>
    <property type="molecule type" value="Genomic_DNA"/>
</dbReference>
<feature type="domain" description="Terminase large subunit-like ATPase" evidence="1">
    <location>
        <begin position="81"/>
        <end position="251"/>
    </location>
</feature>
<dbReference type="AlphaFoldDB" id="A8SKN5"/>
<dbReference type="InterPro" id="IPR046461">
    <property type="entry name" value="TerL_ATPase"/>
</dbReference>
<dbReference type="PANTHER" id="PTHR41287">
    <property type="match status" value="1"/>
</dbReference>
<evidence type="ECO:0000259" key="1">
    <source>
        <dbReference type="Pfam" id="PF03354"/>
    </source>
</evidence>
<accession>A8SKN5</accession>
<comment type="caution">
    <text evidence="3">The sequence shown here is derived from an EMBL/GenBank/DDBJ whole genome shotgun (WGS) entry which is preliminary data.</text>
</comment>
<reference evidence="3 4" key="1">
    <citation type="submission" date="2007-09" db="EMBL/GenBank/DDBJ databases">
        <title>Draft genome sequence of Peptostreptococcus micros (ATCC 33270).</title>
        <authorList>
            <person name="Sudarsanam P."/>
            <person name="Ley R."/>
            <person name="Guruge J."/>
            <person name="Turnbaugh P.J."/>
            <person name="Mahowald M."/>
            <person name="Liep D."/>
            <person name="Gordon J."/>
        </authorList>
    </citation>
    <scope>NUCLEOTIDE SEQUENCE [LARGE SCALE GENOMIC DNA]</scope>
    <source>
        <strain evidence="3 4">ATCC 33270</strain>
    </source>
</reference>
<dbReference type="PANTHER" id="PTHR41287:SF1">
    <property type="entry name" value="PROTEIN YMFN"/>
    <property type="match status" value="1"/>
</dbReference>
<sequence>MIEYSNRYNPITEYNNWIEKHPKKVGKLMKIQLKMLISDIKNKESDVYYDTKKANHAIEFIENFCRNIKGKTAGNLVVLDPFQKAFIAAVFGICYKKTKLRRTKRAVLIEAKKNGKSLLASAIGLYMLIADGEGGPECYSVATQRDQAKIIWNVAKKMIKKDKDLRRYTKTLVSEISCKFNDGIFKPLASDSDTLDGLDVHFVVMDEIHQWKNGYPLYDIMYRGMDNRQQPLALITSTAGTIREDLYDMIYDEAVNILTNEGFEDKKSIFFIYELDKREEWKDFNNLIKANPGLGTIRNEQSLRDEWQRAMDNPSMYLKTFLIKNCNIRETSTESWLDLEDVTNVKTFDIKKLKPRYVISGWDISSTTDLTCVSFLFRIQNDEDIYIYQHFFIPEDVAEKKIHNDKVPYDIWEKQGYVTYCPGNKIDTEFLWEWAYNFAIENDFVQIWNGFDAWGAELLMKRYRENYGESSVEEIRQVFKTLSNPMKELEADLKAKRINFNNNPVTKWCLGNTVIQQDNKGNIQPKKGYSSLKRIDGTASMLDCYITYKNHKDDYLNLI</sequence>
<dbReference type="InterPro" id="IPR027417">
    <property type="entry name" value="P-loop_NTPase"/>
</dbReference>
<proteinExistence type="predicted"/>
<protein>
    <submittedName>
        <fullName evidence="3">Putative phage terminase, large subunit</fullName>
    </submittedName>
</protein>
<dbReference type="Gene3D" id="3.40.50.300">
    <property type="entry name" value="P-loop containing nucleotide triphosphate hydrolases"/>
    <property type="match status" value="1"/>
</dbReference>
<dbReference type="Pfam" id="PF20441">
    <property type="entry name" value="TerL_nuclease"/>
    <property type="match status" value="1"/>
</dbReference>
<dbReference type="GO" id="GO:0004519">
    <property type="term" value="F:endonuclease activity"/>
    <property type="evidence" value="ECO:0007669"/>
    <property type="project" value="InterPro"/>
</dbReference>
<evidence type="ECO:0000259" key="2">
    <source>
        <dbReference type="Pfam" id="PF20441"/>
    </source>
</evidence>
<dbReference type="GeneID" id="93384985"/>
<reference evidence="3 4" key="2">
    <citation type="submission" date="2007-09" db="EMBL/GenBank/DDBJ databases">
        <authorList>
            <person name="Fulton L."/>
            <person name="Clifton S."/>
            <person name="Fulton B."/>
            <person name="Xu J."/>
            <person name="Minx P."/>
            <person name="Pepin K.H."/>
            <person name="Johnson M."/>
            <person name="Thiruvilangam P."/>
            <person name="Bhonagiri V."/>
            <person name="Nash W.E."/>
            <person name="Mardis E.R."/>
            <person name="Wilson R.K."/>
        </authorList>
    </citation>
    <scope>NUCLEOTIDE SEQUENCE [LARGE SCALE GENOMIC DNA]</scope>
    <source>
        <strain evidence="3 4">ATCC 33270</strain>
    </source>
</reference>
<dbReference type="InterPro" id="IPR046462">
    <property type="entry name" value="TerL_nuclease"/>
</dbReference>